<evidence type="ECO:0000256" key="2">
    <source>
        <dbReference type="ARBA" id="ARBA00004653"/>
    </source>
</evidence>
<dbReference type="STRING" id="1037660.A0A066VZ64"/>
<feature type="transmembrane region" description="Helical" evidence="10">
    <location>
        <begin position="95"/>
        <end position="126"/>
    </location>
</feature>
<feature type="domain" description="VTT" evidence="11">
    <location>
        <begin position="92"/>
        <end position="205"/>
    </location>
</feature>
<evidence type="ECO:0000313" key="12">
    <source>
        <dbReference type="EMBL" id="KDN44109.1"/>
    </source>
</evidence>
<keyword evidence="7 10" id="KW-1133">Transmembrane helix</keyword>
<evidence type="ECO:0000256" key="4">
    <source>
        <dbReference type="ARBA" id="ARBA00013533"/>
    </source>
</evidence>
<keyword evidence="6 10" id="KW-0812">Transmembrane</keyword>
<keyword evidence="8" id="KW-0333">Golgi apparatus</keyword>
<comment type="caution">
    <text evidence="12">The sequence shown here is derived from an EMBL/GenBank/DDBJ whole genome shotgun (WGS) entry which is preliminary data.</text>
</comment>
<protein>
    <recommendedName>
        <fullName evidence="4">Golgi apparatus membrane protein TVP38</fullName>
    </recommendedName>
    <alternativeName>
        <fullName evidence="5">Golgi apparatus membrane protein tvp38</fullName>
    </alternativeName>
</protein>
<feature type="transmembrane region" description="Helical" evidence="10">
    <location>
        <begin position="222"/>
        <end position="243"/>
    </location>
</feature>
<dbReference type="PANTHER" id="PTHR47549:SF2">
    <property type="entry name" value="GOLGI APPARATUS MEMBRANE PROTEIN TVP38"/>
    <property type="match status" value="1"/>
</dbReference>
<dbReference type="Pfam" id="PF09335">
    <property type="entry name" value="VTT_dom"/>
    <property type="match status" value="1"/>
</dbReference>
<evidence type="ECO:0000259" key="11">
    <source>
        <dbReference type="Pfam" id="PF09335"/>
    </source>
</evidence>
<feature type="transmembrane region" description="Helical" evidence="10">
    <location>
        <begin position="32"/>
        <end position="51"/>
    </location>
</feature>
<organism evidence="12 13">
    <name type="scientific">Tilletiaria anomala (strain ATCC 24038 / CBS 436.72 / UBC 951)</name>
    <dbReference type="NCBI Taxonomy" id="1037660"/>
    <lineage>
        <taxon>Eukaryota</taxon>
        <taxon>Fungi</taxon>
        <taxon>Dikarya</taxon>
        <taxon>Basidiomycota</taxon>
        <taxon>Ustilaginomycotina</taxon>
        <taxon>Exobasidiomycetes</taxon>
        <taxon>Georgefischeriales</taxon>
        <taxon>Tilletiariaceae</taxon>
        <taxon>Tilletiaria</taxon>
    </lineage>
</organism>
<keyword evidence="9 10" id="KW-0472">Membrane</keyword>
<evidence type="ECO:0000313" key="13">
    <source>
        <dbReference type="Proteomes" id="UP000027361"/>
    </source>
</evidence>
<reference evidence="12 13" key="1">
    <citation type="submission" date="2014-05" db="EMBL/GenBank/DDBJ databases">
        <title>Draft genome sequence of a rare smut relative, Tilletiaria anomala UBC 951.</title>
        <authorList>
            <consortium name="DOE Joint Genome Institute"/>
            <person name="Toome M."/>
            <person name="Kuo A."/>
            <person name="Henrissat B."/>
            <person name="Lipzen A."/>
            <person name="Tritt A."/>
            <person name="Yoshinaga Y."/>
            <person name="Zane M."/>
            <person name="Barry K."/>
            <person name="Grigoriev I.V."/>
            <person name="Spatafora J.W."/>
            <person name="Aimea M.C."/>
        </authorList>
    </citation>
    <scope>NUCLEOTIDE SEQUENCE [LARGE SCALE GENOMIC DNA]</scope>
    <source>
        <strain evidence="12 13">UBC 951</strain>
    </source>
</reference>
<dbReference type="FunCoup" id="A0A066VZ64">
    <property type="interactions" value="20"/>
</dbReference>
<dbReference type="InParanoid" id="A0A066VZ64"/>
<accession>A0A066VZ64</accession>
<sequence>MFPVDLDDPNSSLLNSISWAIRNWRVFLQWRYVPWYVLLVLLAASAIFTAVYHKSLVKLLEPTSHHLKRSWWGWILPVVILFIVSFPPLFGHEVIAILCGIVWSFSVALGIVALGTLLGEIGNFYAFKTCLRGRARKMERKSTDYACLARIIRDGGFVVVLMARLSAIPGHFTTAIFATVGMSIGIFTLAAVLSLPKQAAIVYVGVAIKISGYKTERHTDKIIKYSVLVITAIVTVLAAIYIYHHMRIARPAVQRQLRHQRFLMLCDAAT</sequence>
<evidence type="ECO:0000256" key="1">
    <source>
        <dbReference type="ARBA" id="ARBA00002978"/>
    </source>
</evidence>
<comment type="function">
    <text evidence="1">Golgi membrane protein involved in vesicular trafficking and spindle migration.</text>
</comment>
<dbReference type="AlphaFoldDB" id="A0A066VZ64"/>
<dbReference type="RefSeq" id="XP_013242647.1">
    <property type="nucleotide sequence ID" value="XM_013387193.1"/>
</dbReference>
<comment type="subcellular location">
    <subcellularLocation>
        <location evidence="2">Golgi apparatus membrane</location>
        <topology evidence="2">Multi-pass membrane protein</topology>
    </subcellularLocation>
</comment>
<dbReference type="OrthoDB" id="166803at2759"/>
<name>A0A066VZ64_TILAU</name>
<evidence type="ECO:0000256" key="10">
    <source>
        <dbReference type="SAM" id="Phobius"/>
    </source>
</evidence>
<dbReference type="InterPro" id="IPR032816">
    <property type="entry name" value="VTT_dom"/>
</dbReference>
<evidence type="ECO:0000256" key="7">
    <source>
        <dbReference type="ARBA" id="ARBA00022989"/>
    </source>
</evidence>
<comment type="similarity">
    <text evidence="3">Belongs to the TVP38/TMEM64 family.</text>
</comment>
<proteinExistence type="inferred from homology"/>
<evidence type="ECO:0000256" key="3">
    <source>
        <dbReference type="ARBA" id="ARBA00008640"/>
    </source>
</evidence>
<dbReference type="PANTHER" id="PTHR47549">
    <property type="entry name" value="GOLGI APPARATUS MEMBRANE PROTEIN TVP38-RELATED"/>
    <property type="match status" value="1"/>
</dbReference>
<feature type="transmembrane region" description="Helical" evidence="10">
    <location>
        <begin position="71"/>
        <end position="89"/>
    </location>
</feature>
<evidence type="ECO:0000256" key="5">
    <source>
        <dbReference type="ARBA" id="ARBA00020673"/>
    </source>
</evidence>
<dbReference type="GO" id="GO:0000139">
    <property type="term" value="C:Golgi membrane"/>
    <property type="evidence" value="ECO:0007669"/>
    <property type="project" value="UniProtKB-SubCell"/>
</dbReference>
<gene>
    <name evidence="12" type="ORF">K437DRAFT_247945</name>
</gene>
<dbReference type="InterPro" id="IPR051076">
    <property type="entry name" value="Golgi_membrane_TVP38/TMEM64"/>
</dbReference>
<feature type="transmembrane region" description="Helical" evidence="10">
    <location>
        <begin position="147"/>
        <end position="166"/>
    </location>
</feature>
<evidence type="ECO:0000256" key="9">
    <source>
        <dbReference type="ARBA" id="ARBA00023136"/>
    </source>
</evidence>
<dbReference type="EMBL" id="JMSN01000054">
    <property type="protein sequence ID" value="KDN44109.1"/>
    <property type="molecule type" value="Genomic_DNA"/>
</dbReference>
<feature type="transmembrane region" description="Helical" evidence="10">
    <location>
        <begin position="172"/>
        <end position="193"/>
    </location>
</feature>
<dbReference type="OMA" id="WIVFIVR"/>
<dbReference type="Proteomes" id="UP000027361">
    <property type="component" value="Unassembled WGS sequence"/>
</dbReference>
<feature type="non-terminal residue" evidence="12">
    <location>
        <position position="270"/>
    </location>
</feature>
<dbReference type="HOGENOM" id="CLU_021545_0_1_1"/>
<evidence type="ECO:0000256" key="8">
    <source>
        <dbReference type="ARBA" id="ARBA00023034"/>
    </source>
</evidence>
<evidence type="ECO:0000256" key="6">
    <source>
        <dbReference type="ARBA" id="ARBA00022692"/>
    </source>
</evidence>
<dbReference type="GeneID" id="25263277"/>
<keyword evidence="13" id="KW-1185">Reference proteome</keyword>